<accession>A0A7G5GQS4</accession>
<dbReference type="AlphaFoldDB" id="A0A7G5GQS4"/>
<evidence type="ECO:0000313" key="2">
    <source>
        <dbReference type="Proteomes" id="UP000515369"/>
    </source>
</evidence>
<evidence type="ECO:0008006" key="3">
    <source>
        <dbReference type="Google" id="ProtNLM"/>
    </source>
</evidence>
<dbReference type="RefSeq" id="WP_182458492.1">
    <property type="nucleotide sequence ID" value="NZ_CP059732.1"/>
</dbReference>
<dbReference type="Proteomes" id="UP000515369">
    <property type="component" value="Chromosome"/>
</dbReference>
<gene>
    <name evidence="1" type="ORF">H3H32_25045</name>
</gene>
<sequence>MQLSINNFEVSELTSNELNLIDGGSLLSDIAYGVGYACGYVYGAVSNIVSGLEEAARAHNK</sequence>
<keyword evidence="2" id="KW-1185">Reference proteome</keyword>
<reference evidence="1 2" key="1">
    <citation type="submission" date="2020-07" db="EMBL/GenBank/DDBJ databases">
        <title>Spirosoma foliorum sp. nov., isolated from the leaves on the Nejang mountain Korea, Republic of.</title>
        <authorList>
            <person name="Ho H."/>
            <person name="Lee Y.-J."/>
            <person name="Nurcahyanto D.-A."/>
            <person name="Kim S.-G."/>
        </authorList>
    </citation>
    <scope>NUCLEOTIDE SEQUENCE [LARGE SCALE GENOMIC DNA]</scope>
    <source>
        <strain evidence="1 2">PL0136</strain>
    </source>
</reference>
<proteinExistence type="predicted"/>
<dbReference type="EMBL" id="CP059732">
    <property type="protein sequence ID" value="QMW01216.1"/>
    <property type="molecule type" value="Genomic_DNA"/>
</dbReference>
<protein>
    <recommendedName>
        <fullName evidence="3">Bacteriocin</fullName>
    </recommendedName>
</protein>
<dbReference type="KEGG" id="sfol:H3H32_25045"/>
<name>A0A7G5GQS4_9BACT</name>
<evidence type="ECO:0000313" key="1">
    <source>
        <dbReference type="EMBL" id="QMW01216.1"/>
    </source>
</evidence>
<organism evidence="1 2">
    <name type="scientific">Spirosoma foliorum</name>
    <dbReference type="NCBI Taxonomy" id="2710596"/>
    <lineage>
        <taxon>Bacteria</taxon>
        <taxon>Pseudomonadati</taxon>
        <taxon>Bacteroidota</taxon>
        <taxon>Cytophagia</taxon>
        <taxon>Cytophagales</taxon>
        <taxon>Cytophagaceae</taxon>
        <taxon>Spirosoma</taxon>
    </lineage>
</organism>